<dbReference type="InterPro" id="IPR015943">
    <property type="entry name" value="WD40/YVTN_repeat-like_dom_sf"/>
</dbReference>
<gene>
    <name evidence="2" type="ORF">GCM10009560_01830</name>
</gene>
<reference evidence="3" key="1">
    <citation type="journal article" date="2019" name="Int. J. Syst. Evol. Microbiol.">
        <title>The Global Catalogue of Microorganisms (GCM) 10K type strain sequencing project: providing services to taxonomists for standard genome sequencing and annotation.</title>
        <authorList>
            <consortium name="The Broad Institute Genomics Platform"/>
            <consortium name="The Broad Institute Genome Sequencing Center for Infectious Disease"/>
            <person name="Wu L."/>
            <person name="Ma J."/>
        </authorList>
    </citation>
    <scope>NUCLEOTIDE SEQUENCE [LARGE SCALE GENOMIC DNA]</scope>
    <source>
        <strain evidence="3">JCM 11136</strain>
    </source>
</reference>
<dbReference type="SUPFAM" id="SSF110296">
    <property type="entry name" value="Oligoxyloglucan reducing end-specific cellobiohydrolase"/>
    <property type="match status" value="1"/>
</dbReference>
<comment type="caution">
    <text evidence="2">The sequence shown here is derived from an EMBL/GenBank/DDBJ whole genome shotgun (WGS) entry which is preliminary data.</text>
</comment>
<accession>A0ABP3Z2L5</accession>
<keyword evidence="3" id="KW-1185">Reference proteome</keyword>
<sequence>MTACAQQQEAPSSADPGIGHVHGVGVDPSDGAVYVAGHYGLFKVTGADTAQRVAGRIADHMGFTVIGPKTFLASGHPGEADASAPPHLGLIRTADAGATWTTVSEGGSADFHALQLAGDTLYAYDSQTGRVRSSADQGATWTQGAEEKVVDLAATATRPERVYATTQDGVRVSGDKGQKFAPVPGAPTLTHLDAPDDKTLIGTDVEGRIQVSADAGATWRAPGGSLPGQAGAFTAVDGKRLLAATEDGVIHQSEDGGVSFSVVFRPAAT</sequence>
<name>A0ABP3Z2L5_9ACTN</name>
<evidence type="ECO:0000256" key="1">
    <source>
        <dbReference type="SAM" id="MobiDB-lite"/>
    </source>
</evidence>
<dbReference type="Proteomes" id="UP001501578">
    <property type="component" value="Unassembled WGS sequence"/>
</dbReference>
<evidence type="ECO:0000313" key="2">
    <source>
        <dbReference type="EMBL" id="GAA0911953.1"/>
    </source>
</evidence>
<dbReference type="Gene3D" id="2.130.10.10">
    <property type="entry name" value="YVTN repeat-like/Quinoprotein amine dehydrogenase"/>
    <property type="match status" value="2"/>
</dbReference>
<evidence type="ECO:0008006" key="4">
    <source>
        <dbReference type="Google" id="ProtNLM"/>
    </source>
</evidence>
<dbReference type="CDD" id="cd15482">
    <property type="entry name" value="Sialidase_non-viral"/>
    <property type="match status" value="1"/>
</dbReference>
<evidence type="ECO:0000313" key="3">
    <source>
        <dbReference type="Proteomes" id="UP001501578"/>
    </source>
</evidence>
<feature type="compositionally biased region" description="Polar residues" evidence="1">
    <location>
        <begin position="1"/>
        <end position="11"/>
    </location>
</feature>
<proteinExistence type="predicted"/>
<dbReference type="EMBL" id="BAAAHQ010000001">
    <property type="protein sequence ID" value="GAA0911953.1"/>
    <property type="molecule type" value="Genomic_DNA"/>
</dbReference>
<organism evidence="2 3">
    <name type="scientific">Nonomuraea longicatena</name>
    <dbReference type="NCBI Taxonomy" id="83682"/>
    <lineage>
        <taxon>Bacteria</taxon>
        <taxon>Bacillati</taxon>
        <taxon>Actinomycetota</taxon>
        <taxon>Actinomycetes</taxon>
        <taxon>Streptosporangiales</taxon>
        <taxon>Streptosporangiaceae</taxon>
        <taxon>Nonomuraea</taxon>
    </lineage>
</organism>
<dbReference type="NCBIfam" id="NF045728">
    <property type="entry name" value="glycosyl_F510_1955"/>
    <property type="match status" value="1"/>
</dbReference>
<protein>
    <recommendedName>
        <fullName evidence="4">Exo-alpha-sialidase</fullName>
    </recommendedName>
</protein>
<dbReference type="InterPro" id="IPR054817">
    <property type="entry name" value="Glycosyl_F510_1955-like"/>
</dbReference>
<feature type="region of interest" description="Disordered" evidence="1">
    <location>
        <begin position="1"/>
        <end position="22"/>
    </location>
</feature>